<proteinExistence type="predicted"/>
<organism evidence="1">
    <name type="scientific">Arundo donax</name>
    <name type="common">Giant reed</name>
    <name type="synonym">Donax arundinaceus</name>
    <dbReference type="NCBI Taxonomy" id="35708"/>
    <lineage>
        <taxon>Eukaryota</taxon>
        <taxon>Viridiplantae</taxon>
        <taxon>Streptophyta</taxon>
        <taxon>Embryophyta</taxon>
        <taxon>Tracheophyta</taxon>
        <taxon>Spermatophyta</taxon>
        <taxon>Magnoliopsida</taxon>
        <taxon>Liliopsida</taxon>
        <taxon>Poales</taxon>
        <taxon>Poaceae</taxon>
        <taxon>PACMAD clade</taxon>
        <taxon>Arundinoideae</taxon>
        <taxon>Arundineae</taxon>
        <taxon>Arundo</taxon>
    </lineage>
</organism>
<name>A0A0A9E6K9_ARUDO</name>
<dbReference type="AlphaFoldDB" id="A0A0A9E6K9"/>
<reference evidence="1" key="2">
    <citation type="journal article" date="2015" name="Data Brief">
        <title>Shoot transcriptome of the giant reed, Arundo donax.</title>
        <authorList>
            <person name="Barrero R.A."/>
            <person name="Guerrero F.D."/>
            <person name="Moolhuijzen P."/>
            <person name="Goolsby J.A."/>
            <person name="Tidwell J."/>
            <person name="Bellgard S.E."/>
            <person name="Bellgard M.I."/>
        </authorList>
    </citation>
    <scope>NUCLEOTIDE SEQUENCE</scope>
    <source>
        <tissue evidence="1">Shoot tissue taken approximately 20 cm above the soil surface</tissue>
    </source>
</reference>
<dbReference type="EMBL" id="GBRH01201461">
    <property type="protein sequence ID" value="JAD96434.1"/>
    <property type="molecule type" value="Transcribed_RNA"/>
</dbReference>
<sequence>MSVHSTMKGLLLTIKFWLLLSNTSSSMVGTSLMKLMVLLCVRFWSIFMPLSEAFPIGTEFHIVQKPRKLYSMQ</sequence>
<accession>A0A0A9E6K9</accession>
<reference evidence="1" key="1">
    <citation type="submission" date="2014-09" db="EMBL/GenBank/DDBJ databases">
        <authorList>
            <person name="Magalhaes I.L.F."/>
            <person name="Oliveira U."/>
            <person name="Santos F.R."/>
            <person name="Vidigal T.H.D.A."/>
            <person name="Brescovit A.D."/>
            <person name="Santos A.J."/>
        </authorList>
    </citation>
    <scope>NUCLEOTIDE SEQUENCE</scope>
    <source>
        <tissue evidence="1">Shoot tissue taken approximately 20 cm above the soil surface</tissue>
    </source>
</reference>
<protein>
    <submittedName>
        <fullName evidence="1">Uncharacterized protein</fullName>
    </submittedName>
</protein>
<evidence type="ECO:0000313" key="1">
    <source>
        <dbReference type="EMBL" id="JAD96434.1"/>
    </source>
</evidence>